<keyword evidence="4" id="KW-1185">Reference proteome</keyword>
<name>A0A512DE20_9CELL</name>
<evidence type="ECO:0000256" key="2">
    <source>
        <dbReference type="SAM" id="Phobius"/>
    </source>
</evidence>
<reference evidence="3 4" key="1">
    <citation type="submission" date="2019-07" db="EMBL/GenBank/DDBJ databases">
        <title>Whole genome shotgun sequence of Cellulomonas aerilata NBRC 106308.</title>
        <authorList>
            <person name="Hosoyama A."/>
            <person name="Uohara A."/>
            <person name="Ohji S."/>
            <person name="Ichikawa N."/>
        </authorList>
    </citation>
    <scope>NUCLEOTIDE SEQUENCE [LARGE SCALE GENOMIC DNA]</scope>
    <source>
        <strain evidence="3 4">NBRC 106308</strain>
    </source>
</reference>
<evidence type="ECO:0000313" key="3">
    <source>
        <dbReference type="EMBL" id="GEO34708.1"/>
    </source>
</evidence>
<dbReference type="InterPro" id="IPR052913">
    <property type="entry name" value="Glycopeptide_resist_protein"/>
</dbReference>
<keyword evidence="2" id="KW-0472">Membrane</keyword>
<feature type="transmembrane region" description="Helical" evidence="2">
    <location>
        <begin position="107"/>
        <end position="129"/>
    </location>
</feature>
<evidence type="ECO:0000256" key="1">
    <source>
        <dbReference type="SAM" id="MobiDB-lite"/>
    </source>
</evidence>
<keyword evidence="2" id="KW-1133">Transmembrane helix</keyword>
<feature type="compositionally biased region" description="Basic and acidic residues" evidence="1">
    <location>
        <begin position="1"/>
        <end position="16"/>
    </location>
</feature>
<dbReference type="AlphaFoldDB" id="A0A512DE20"/>
<dbReference type="InterPro" id="IPR007391">
    <property type="entry name" value="Vancomycin_resist_VanW"/>
</dbReference>
<dbReference type="RefSeq" id="WP_146904792.1">
    <property type="nucleotide sequence ID" value="NZ_BAAARM010000004.1"/>
</dbReference>
<gene>
    <name evidence="3" type="ORF">CAE01nite_24330</name>
</gene>
<dbReference type="Pfam" id="PF04294">
    <property type="entry name" value="VanW"/>
    <property type="match status" value="1"/>
</dbReference>
<dbReference type="EMBL" id="BJYY01000015">
    <property type="protein sequence ID" value="GEO34708.1"/>
    <property type="molecule type" value="Genomic_DNA"/>
</dbReference>
<dbReference type="Proteomes" id="UP000321181">
    <property type="component" value="Unassembled WGS sequence"/>
</dbReference>
<comment type="caution">
    <text evidence="3">The sequence shown here is derived from an EMBL/GenBank/DDBJ whole genome shotgun (WGS) entry which is preliminary data.</text>
</comment>
<evidence type="ECO:0000313" key="4">
    <source>
        <dbReference type="Proteomes" id="UP000321181"/>
    </source>
</evidence>
<dbReference type="OrthoDB" id="9813301at2"/>
<feature type="region of interest" description="Disordered" evidence="1">
    <location>
        <begin position="1"/>
        <end position="97"/>
    </location>
</feature>
<protein>
    <submittedName>
        <fullName evidence="3">Vanomycin resistance protein VanB</fullName>
    </submittedName>
</protein>
<sequence length="656" mass="67884">MAEMTRRDDPRGRDDAGSAGRPADASDVRPAGTDATVVMPPVGDGPLGSRTGEPSTTAGAPWAPTGTGHERTAEQPGTGGPHDPDDPDASPLAVFEPDERRRRWPRVVATGVGVLVVLGGGYVGASWALADVVPRGTTVAGVDVGGMGRDDALAALESGLSSRAGDDVPVAANGRTTSVPPAAAGLSLDAAATVDGLTGFDLQPGRLWTHLVGNGEVRPAVDVDDAALTAAVTGVAETLVSPPVDGGVVFADGGAHVTPAAEGSAVDEAGAADVLRDDWLTGERPLELPTSSLEPDITQAEAETALTTLGEPFAAAPVVVAVADRTVELPVDVLTSLASFVPQDSELRLAVDGPRLVQEVLARTTNLLTASSDARFEFVNDAPVIVPGTPGTTLDPTALADAVVAAGTGQDRTARVDLVTSDPAQSTQRLESLGVKEVVSEFSTPLTNEPDRTENLRVGASKVTGRLVLPGEVFSLTEALGPVTAEAGFNNATVIVNGEHVPGIGGGLSQMATTTYNAGFFAGFEDVEHQPHSEWFARYPEGRESTLYTGVIDMKFRNTSPYGALLQSWVADGRLHVRIWGTKHFTVETSTSPRSAVVRPTTVHSSSPTCIPQSAGNPGFQVTVTRRVLLAGVEQSTTSDTWRYKPQNAVVCDPPQ</sequence>
<organism evidence="3 4">
    <name type="scientific">Cellulomonas aerilata</name>
    <dbReference type="NCBI Taxonomy" id="515326"/>
    <lineage>
        <taxon>Bacteria</taxon>
        <taxon>Bacillati</taxon>
        <taxon>Actinomycetota</taxon>
        <taxon>Actinomycetes</taxon>
        <taxon>Micrococcales</taxon>
        <taxon>Cellulomonadaceae</taxon>
        <taxon>Cellulomonas</taxon>
    </lineage>
</organism>
<feature type="compositionally biased region" description="Low complexity" evidence="1">
    <location>
        <begin position="54"/>
        <end position="67"/>
    </location>
</feature>
<accession>A0A512DE20</accession>
<dbReference type="PANTHER" id="PTHR35788:SF1">
    <property type="entry name" value="EXPORTED PROTEIN"/>
    <property type="match status" value="1"/>
</dbReference>
<keyword evidence="2" id="KW-0812">Transmembrane</keyword>
<proteinExistence type="predicted"/>
<dbReference type="PANTHER" id="PTHR35788">
    <property type="entry name" value="EXPORTED PROTEIN-RELATED"/>
    <property type="match status" value="1"/>
</dbReference>